<organism evidence="1 2">
    <name type="scientific">Lentisphaera profundi</name>
    <dbReference type="NCBI Taxonomy" id="1658616"/>
    <lineage>
        <taxon>Bacteria</taxon>
        <taxon>Pseudomonadati</taxon>
        <taxon>Lentisphaerota</taxon>
        <taxon>Lentisphaeria</taxon>
        <taxon>Lentisphaerales</taxon>
        <taxon>Lentisphaeraceae</taxon>
        <taxon>Lentisphaera</taxon>
    </lineage>
</organism>
<evidence type="ECO:0000313" key="2">
    <source>
        <dbReference type="Proteomes" id="UP001214250"/>
    </source>
</evidence>
<protein>
    <submittedName>
        <fullName evidence="1">Uncharacterized protein</fullName>
    </submittedName>
</protein>
<proteinExistence type="predicted"/>
<evidence type="ECO:0000313" key="1">
    <source>
        <dbReference type="EMBL" id="WDE96829.1"/>
    </source>
</evidence>
<reference evidence="1 2" key="1">
    <citation type="submission" date="2023-02" db="EMBL/GenBank/DDBJ databases">
        <title>Genome sequence of Lentisphaera profundi SAORIC-696.</title>
        <authorList>
            <person name="Kim e."/>
            <person name="Cho J.-C."/>
            <person name="Choi A."/>
            <person name="Kang I."/>
        </authorList>
    </citation>
    <scope>NUCLEOTIDE SEQUENCE [LARGE SCALE GENOMIC DNA]</scope>
    <source>
        <strain evidence="1 2">SAORIC-696</strain>
    </source>
</reference>
<keyword evidence="2" id="KW-1185">Reference proteome</keyword>
<dbReference type="RefSeq" id="WP_274150894.1">
    <property type="nucleotide sequence ID" value="NZ_CP117811.1"/>
</dbReference>
<gene>
    <name evidence="1" type="ORF">PQO03_02495</name>
</gene>
<dbReference type="EMBL" id="CP117811">
    <property type="protein sequence ID" value="WDE96829.1"/>
    <property type="molecule type" value="Genomic_DNA"/>
</dbReference>
<accession>A0ABY7VSV6</accession>
<sequence>MEFISQATGYLKIEYVDSKTAKEFMPKRSFVLNGKKYKMDEYQELVKYEILGFTESSIIIQKTDEIFGKMIFTLQFEDDNTYWIYLSSGISTIHGREYFKKI</sequence>
<name>A0ABY7VSV6_9BACT</name>
<dbReference type="Proteomes" id="UP001214250">
    <property type="component" value="Chromosome 1"/>
</dbReference>